<dbReference type="PROSITE" id="PS50176">
    <property type="entry name" value="ARM_REPEAT"/>
    <property type="match status" value="1"/>
</dbReference>
<dbReference type="Pfam" id="PF13646">
    <property type="entry name" value="HEAT_2"/>
    <property type="match status" value="1"/>
</dbReference>
<gene>
    <name evidence="3" type="ORF">QN277_016210</name>
</gene>
<dbReference type="SMART" id="SM00185">
    <property type="entry name" value="ARM"/>
    <property type="match status" value="5"/>
</dbReference>
<dbReference type="InterPro" id="IPR011989">
    <property type="entry name" value="ARM-like"/>
</dbReference>
<dbReference type="EMBL" id="JAWXYG010000003">
    <property type="protein sequence ID" value="KAK4278354.1"/>
    <property type="molecule type" value="Genomic_DNA"/>
</dbReference>
<accession>A0AAE1MW72</accession>
<dbReference type="Proteomes" id="UP001293593">
    <property type="component" value="Unassembled WGS sequence"/>
</dbReference>
<dbReference type="InterPro" id="IPR000225">
    <property type="entry name" value="Armadillo"/>
</dbReference>
<proteinExistence type="predicted"/>
<dbReference type="PANTHER" id="PTHR46241:SF1">
    <property type="entry name" value="OUTER DYNEIN ARM-DOCKING COMPLEX SUBUNIT 2"/>
    <property type="match status" value="1"/>
</dbReference>
<dbReference type="SUPFAM" id="SSF48371">
    <property type="entry name" value="ARM repeat"/>
    <property type="match status" value="2"/>
</dbReference>
<evidence type="ECO:0000256" key="1">
    <source>
        <dbReference type="ARBA" id="ARBA00022737"/>
    </source>
</evidence>
<dbReference type="Gene3D" id="1.25.10.10">
    <property type="entry name" value="Leucine-rich Repeat Variant"/>
    <property type="match status" value="2"/>
</dbReference>
<feature type="repeat" description="ARM" evidence="2">
    <location>
        <begin position="346"/>
        <end position="388"/>
    </location>
</feature>
<dbReference type="InterPro" id="IPR016024">
    <property type="entry name" value="ARM-type_fold"/>
</dbReference>
<dbReference type="PANTHER" id="PTHR46241">
    <property type="entry name" value="ARMADILLO REPEAT-CONTAINING PROTEIN 4 ARMC4"/>
    <property type="match status" value="1"/>
</dbReference>
<evidence type="ECO:0000313" key="4">
    <source>
        <dbReference type="Proteomes" id="UP001293593"/>
    </source>
</evidence>
<name>A0AAE1MW72_9FABA</name>
<evidence type="ECO:0000313" key="3">
    <source>
        <dbReference type="EMBL" id="KAK4278354.1"/>
    </source>
</evidence>
<keyword evidence="4" id="KW-1185">Reference proteome</keyword>
<organism evidence="3 4">
    <name type="scientific">Acacia crassicarpa</name>
    <name type="common">northern wattle</name>
    <dbReference type="NCBI Taxonomy" id="499986"/>
    <lineage>
        <taxon>Eukaryota</taxon>
        <taxon>Viridiplantae</taxon>
        <taxon>Streptophyta</taxon>
        <taxon>Embryophyta</taxon>
        <taxon>Tracheophyta</taxon>
        <taxon>Spermatophyta</taxon>
        <taxon>Magnoliopsida</taxon>
        <taxon>eudicotyledons</taxon>
        <taxon>Gunneridae</taxon>
        <taxon>Pentapetalae</taxon>
        <taxon>rosids</taxon>
        <taxon>fabids</taxon>
        <taxon>Fabales</taxon>
        <taxon>Fabaceae</taxon>
        <taxon>Caesalpinioideae</taxon>
        <taxon>mimosoid clade</taxon>
        <taxon>Acacieae</taxon>
        <taxon>Acacia</taxon>
    </lineage>
</organism>
<comment type="caution">
    <text evidence="3">The sequence shown here is derived from an EMBL/GenBank/DDBJ whole genome shotgun (WGS) entry which is preliminary data.</text>
</comment>
<reference evidence="3" key="1">
    <citation type="submission" date="2023-10" db="EMBL/GenBank/DDBJ databases">
        <title>Chromosome-level genome of the transformable northern wattle, Acacia crassicarpa.</title>
        <authorList>
            <person name="Massaro I."/>
            <person name="Sinha N.R."/>
            <person name="Poethig S."/>
            <person name="Leichty A.R."/>
        </authorList>
    </citation>
    <scope>NUCLEOTIDE SEQUENCE</scope>
    <source>
        <strain evidence="3">Acra3RX</strain>
        <tissue evidence="3">Leaf</tissue>
    </source>
</reference>
<dbReference type="AlphaFoldDB" id="A0AAE1MW72"/>
<evidence type="ECO:0000256" key="2">
    <source>
        <dbReference type="PROSITE-ProRule" id="PRU00259"/>
    </source>
</evidence>
<protein>
    <submittedName>
        <fullName evidence="3">Uncharacterized protein</fullName>
    </submittedName>
</protein>
<keyword evidence="1" id="KW-0677">Repeat</keyword>
<sequence length="470" mass="52131">MNHSDIENIDETSINWEQAVSQYEMVMCSGTKTMQIEALMKLARLSKHAPESLLVRIIPNLIENLDDYHSIHSNCSLQKASAYCLKCIACRGDGGLAKEIGRRGAANSLLWWLSRSNGQFQEVLIKCLLVVVTFCDSSRAVVASNGGVEVIIRLLDSCTSDIRLYLLEILSTLSLLRDVRRALTRLGSLKFLVEAASCGSMVSRERACQAIGLLGVPRRARRTLVELGVIPVLVECLHDGDHTMKLVAGNALGVIFAHIDYIRLVAQSGVICLYAELLQGHDPSGKEIAEDVFCIWAVAEENAVEITRHLVRILREGDDESKASAADVLWDLASYKHATSMIRESGVIPILVELLQSGNEEIKQNVSGACGQLSYDEADRMALAEVGAIPILIEMMLHDELEEVRDNAAEALVNFAEDPLYHDRVSDAISAPSFRDMQNRLLHIRASNEHMARSLRRMTDWQLTWNPDLT</sequence>